<gene>
    <name evidence="1" type="ORF">METZ01_LOCUS231586</name>
</gene>
<dbReference type="AlphaFoldDB" id="A0A382GV25"/>
<reference evidence="1" key="1">
    <citation type="submission" date="2018-05" db="EMBL/GenBank/DDBJ databases">
        <authorList>
            <person name="Lanie J.A."/>
            <person name="Ng W.-L."/>
            <person name="Kazmierczak K.M."/>
            <person name="Andrzejewski T.M."/>
            <person name="Davidsen T.M."/>
            <person name="Wayne K.J."/>
            <person name="Tettelin H."/>
            <person name="Glass J.I."/>
            <person name="Rusch D."/>
            <person name="Podicherti R."/>
            <person name="Tsui H.-C.T."/>
            <person name="Winkler M.E."/>
        </authorList>
    </citation>
    <scope>NUCLEOTIDE SEQUENCE</scope>
</reference>
<sequence length="61" mass="6569">MMNLGLSCVLNFARTTLGTSTETTTLLHNEICLAGRTETTTGVSLVTSAWYQNISGFITLN</sequence>
<proteinExistence type="predicted"/>
<protein>
    <submittedName>
        <fullName evidence="1">Uncharacterized protein</fullName>
    </submittedName>
</protein>
<dbReference type="EMBL" id="UINC01057506">
    <property type="protein sequence ID" value="SVB78732.1"/>
    <property type="molecule type" value="Genomic_DNA"/>
</dbReference>
<name>A0A382GV25_9ZZZZ</name>
<organism evidence="1">
    <name type="scientific">marine metagenome</name>
    <dbReference type="NCBI Taxonomy" id="408172"/>
    <lineage>
        <taxon>unclassified sequences</taxon>
        <taxon>metagenomes</taxon>
        <taxon>ecological metagenomes</taxon>
    </lineage>
</organism>
<accession>A0A382GV25</accession>
<evidence type="ECO:0000313" key="1">
    <source>
        <dbReference type="EMBL" id="SVB78732.1"/>
    </source>
</evidence>